<feature type="compositionally biased region" description="Basic and acidic residues" evidence="1">
    <location>
        <begin position="92"/>
        <end position="115"/>
    </location>
</feature>
<evidence type="ECO:0000313" key="3">
    <source>
        <dbReference type="Proteomes" id="UP000092177"/>
    </source>
</evidence>
<evidence type="ECO:0000256" key="1">
    <source>
        <dbReference type="SAM" id="MobiDB-lite"/>
    </source>
</evidence>
<dbReference type="RefSeq" id="XP_018162265.1">
    <property type="nucleotide sequence ID" value="XM_018297449.1"/>
</dbReference>
<proteinExistence type="predicted"/>
<organism evidence="2 3">
    <name type="scientific">Colletotrichum higginsianum (strain IMI 349063)</name>
    <name type="common">Crucifer anthracnose fungus</name>
    <dbReference type="NCBI Taxonomy" id="759273"/>
    <lineage>
        <taxon>Eukaryota</taxon>
        <taxon>Fungi</taxon>
        <taxon>Dikarya</taxon>
        <taxon>Ascomycota</taxon>
        <taxon>Pezizomycotina</taxon>
        <taxon>Sordariomycetes</taxon>
        <taxon>Hypocreomycetidae</taxon>
        <taxon>Glomerellales</taxon>
        <taxon>Glomerellaceae</taxon>
        <taxon>Colletotrichum</taxon>
        <taxon>Colletotrichum destructivum species complex</taxon>
    </lineage>
</organism>
<feature type="compositionally biased region" description="Low complexity" evidence="1">
    <location>
        <begin position="148"/>
        <end position="159"/>
    </location>
</feature>
<comment type="caution">
    <text evidence="2">The sequence shown here is derived from an EMBL/GenBank/DDBJ whole genome shotgun (WGS) entry which is preliminary data.</text>
</comment>
<reference evidence="3" key="1">
    <citation type="journal article" date="2017" name="BMC Genomics">
        <title>Gapless genome assembly of Colletotrichum higginsianum reveals chromosome structure and association of transposable elements with secondary metabolite gene clusters.</title>
        <authorList>
            <person name="Dallery J.-F."/>
            <person name="Lapalu N."/>
            <person name="Zampounis A."/>
            <person name="Pigne S."/>
            <person name="Luyten I."/>
            <person name="Amselem J."/>
            <person name="Wittenberg A.H.J."/>
            <person name="Zhou S."/>
            <person name="de Queiroz M.V."/>
            <person name="Robin G.P."/>
            <person name="Auger A."/>
            <person name="Hainaut M."/>
            <person name="Henrissat B."/>
            <person name="Kim K.-T."/>
            <person name="Lee Y.-H."/>
            <person name="Lespinet O."/>
            <person name="Schwartz D.C."/>
            <person name="Thon M.R."/>
            <person name="O'Connell R.J."/>
        </authorList>
    </citation>
    <scope>NUCLEOTIDE SEQUENCE [LARGE SCALE GENOMIC DNA]</scope>
    <source>
        <strain evidence="3">IMI 349063</strain>
    </source>
</reference>
<keyword evidence="3" id="KW-1185">Reference proteome</keyword>
<feature type="compositionally biased region" description="Polar residues" evidence="1">
    <location>
        <begin position="205"/>
        <end position="216"/>
    </location>
</feature>
<feature type="region of interest" description="Disordered" evidence="1">
    <location>
        <begin position="1"/>
        <end position="51"/>
    </location>
</feature>
<dbReference type="VEuPathDB" id="FungiDB:CH63R_02474"/>
<dbReference type="EMBL" id="LTAN01000002">
    <property type="protein sequence ID" value="OBR13748.1"/>
    <property type="molecule type" value="Genomic_DNA"/>
</dbReference>
<feature type="compositionally biased region" description="Pro residues" evidence="1">
    <location>
        <begin position="227"/>
        <end position="242"/>
    </location>
</feature>
<dbReference type="Proteomes" id="UP000092177">
    <property type="component" value="Chromosome 2"/>
</dbReference>
<feature type="region of interest" description="Disordered" evidence="1">
    <location>
        <begin position="205"/>
        <end position="250"/>
    </location>
</feature>
<feature type="compositionally biased region" description="Low complexity" evidence="1">
    <location>
        <begin position="11"/>
        <end position="31"/>
    </location>
</feature>
<gene>
    <name evidence="2" type="ORF">CH63R_02474</name>
</gene>
<protein>
    <submittedName>
        <fullName evidence="2">Uncharacterized protein</fullName>
    </submittedName>
</protein>
<evidence type="ECO:0000313" key="2">
    <source>
        <dbReference type="EMBL" id="OBR13748.1"/>
    </source>
</evidence>
<name>A0A1B7YPD4_COLHI</name>
<dbReference type="KEGG" id="chig:CH63R_02474"/>
<feature type="region of interest" description="Disordered" evidence="1">
    <location>
        <begin position="69"/>
        <end position="159"/>
    </location>
</feature>
<feature type="compositionally biased region" description="Pro residues" evidence="1">
    <location>
        <begin position="130"/>
        <end position="147"/>
    </location>
</feature>
<feature type="compositionally biased region" description="Polar residues" evidence="1">
    <location>
        <begin position="1"/>
        <end position="10"/>
    </location>
</feature>
<dbReference type="AlphaFoldDB" id="A0A1B7YPD4"/>
<sequence length="287" mass="30426">MHSPQPTIVHTPSSPSSSRRTQQTKPATHAGPTPPAPPLHRPNLPQVIRSSPAITGYGQVVAGYLQGIFGGWERGPEKPKRRREPPPPLRGYSEKEREREGERENGGGGGGHDDAGGGGDRPFALQGIPRPHPPHPPPPPPPPPPHLQSPSPISIPTQPKIPRTEYLHLPEPPACRHTITSYSRLGGLLSALVVGRREVRTLAQLSSAPSTWTTRSPGHAQGGQKQAPPPAAVPTRTPPPPSRIVSPLAHVPCPSSRLSSRLVLSLVYPLALPGLETRADAALAKGP</sequence>
<dbReference type="GeneID" id="28861556"/>
<accession>A0A1B7YPD4</accession>